<feature type="domain" description="VOC" evidence="2">
    <location>
        <begin position="12"/>
        <end position="128"/>
    </location>
</feature>
<dbReference type="GO" id="GO:0046872">
    <property type="term" value="F:metal ion binding"/>
    <property type="evidence" value="ECO:0007669"/>
    <property type="project" value="UniProtKB-KW"/>
</dbReference>
<dbReference type="Pfam" id="PF00903">
    <property type="entry name" value="Glyoxalase"/>
    <property type="match status" value="2"/>
</dbReference>
<evidence type="ECO:0000259" key="2">
    <source>
        <dbReference type="PROSITE" id="PS51819"/>
    </source>
</evidence>
<dbReference type="Proteomes" id="UP000218887">
    <property type="component" value="Unassembled WGS sequence"/>
</dbReference>
<protein>
    <submittedName>
        <fullName evidence="3">Glyoxalase</fullName>
    </submittedName>
</protein>
<dbReference type="OrthoDB" id="9792626at2"/>
<evidence type="ECO:0000313" key="3">
    <source>
        <dbReference type="EMBL" id="PAV28274.1"/>
    </source>
</evidence>
<dbReference type="EMBL" id="NPOA01000014">
    <property type="protein sequence ID" value="PAV28274.1"/>
    <property type="molecule type" value="Genomic_DNA"/>
</dbReference>
<dbReference type="PANTHER" id="PTHR43279:SF1">
    <property type="entry name" value="CATECHOL-2,3-DIOXYGENASE"/>
    <property type="match status" value="1"/>
</dbReference>
<dbReference type="InterPro" id="IPR004360">
    <property type="entry name" value="Glyas_Fos-R_dOase_dom"/>
</dbReference>
<dbReference type="InterPro" id="IPR037523">
    <property type="entry name" value="VOC_core"/>
</dbReference>
<dbReference type="InterPro" id="IPR018146">
    <property type="entry name" value="Glyoxalase_1_CS"/>
</dbReference>
<dbReference type="PROSITE" id="PS51819">
    <property type="entry name" value="VOC"/>
    <property type="match status" value="2"/>
</dbReference>
<feature type="domain" description="VOC" evidence="2">
    <location>
        <begin position="169"/>
        <end position="283"/>
    </location>
</feature>
<keyword evidence="4" id="KW-1185">Reference proteome</keyword>
<accession>A0A2A2IAG3</accession>
<gene>
    <name evidence="3" type="ORF">CIL05_18070</name>
</gene>
<proteinExistence type="predicted"/>
<dbReference type="PROSITE" id="PS00934">
    <property type="entry name" value="GLYOXALASE_I_1"/>
    <property type="match status" value="1"/>
</dbReference>
<dbReference type="PANTHER" id="PTHR43279">
    <property type="entry name" value="CATECHOL-2,3-DIOXYGENASE"/>
    <property type="match status" value="1"/>
</dbReference>
<reference evidence="3 4" key="1">
    <citation type="submission" date="2017-08" db="EMBL/GenBank/DDBJ databases">
        <title>Virgibacillus indicus sp. nov. and Virgibacillus profoundi sp. nov, two moderately halophilic bacteria isolated from marine sediment by using the Microfluidic Streak Plate.</title>
        <authorList>
            <person name="Xu B."/>
            <person name="Hu B."/>
            <person name="Wang J."/>
            <person name="Zhu Y."/>
            <person name="Huang L."/>
            <person name="Du W."/>
            <person name="Huang Y."/>
        </authorList>
    </citation>
    <scope>NUCLEOTIDE SEQUENCE [LARGE SCALE GENOMIC DNA]</scope>
    <source>
        <strain evidence="3 4">IO3-P3-H5</strain>
    </source>
</reference>
<evidence type="ECO:0000256" key="1">
    <source>
        <dbReference type="ARBA" id="ARBA00022723"/>
    </source>
</evidence>
<sequence length="283" mass="31649">MEKKFFEKPTIYVGEVNIKVTNMEKSLTFYKEIMGFDVLGQSERKAALTADGKTPLLVLEQPSGIMPKEERTTGLYHFAILLPSRADLSSFLKHMIQTRTRIGASDHYVSEALYLSDPDGNGIEVYHDRLASEWSWADGQVAMATEPLDGDGLLAESEKEWVSLPNDTVMGHIHLHVADLEKTREFYITGLGFKVVTNYPGALFTSTGDYHHHIGLNVWNGAGAKSPSKNSVGLNWFTLIFPDENTRDEAVNRLQKIGAEVKREADYVMTEDPSGNVIQLRIN</sequence>
<dbReference type="SUPFAM" id="SSF54593">
    <property type="entry name" value="Glyoxalase/Bleomycin resistance protein/Dihydroxybiphenyl dioxygenase"/>
    <property type="match status" value="2"/>
</dbReference>
<comment type="caution">
    <text evidence="3">The sequence shown here is derived from an EMBL/GenBank/DDBJ whole genome shotgun (WGS) entry which is preliminary data.</text>
</comment>
<dbReference type="RefSeq" id="WP_095656946.1">
    <property type="nucleotide sequence ID" value="NZ_NPOA01000014.1"/>
</dbReference>
<dbReference type="GO" id="GO:0004462">
    <property type="term" value="F:lactoylglutathione lyase activity"/>
    <property type="evidence" value="ECO:0007669"/>
    <property type="project" value="InterPro"/>
</dbReference>
<dbReference type="InterPro" id="IPR029068">
    <property type="entry name" value="Glyas_Bleomycin-R_OHBP_Dase"/>
</dbReference>
<dbReference type="Gene3D" id="3.10.180.10">
    <property type="entry name" value="2,3-Dihydroxybiphenyl 1,2-Dioxygenase, domain 1"/>
    <property type="match status" value="2"/>
</dbReference>
<keyword evidence="1" id="KW-0479">Metal-binding</keyword>
<dbReference type="AlphaFoldDB" id="A0A2A2IAG3"/>
<organism evidence="3 4">
    <name type="scientific">Virgibacillus profundi</name>
    <dbReference type="NCBI Taxonomy" id="2024555"/>
    <lineage>
        <taxon>Bacteria</taxon>
        <taxon>Bacillati</taxon>
        <taxon>Bacillota</taxon>
        <taxon>Bacilli</taxon>
        <taxon>Bacillales</taxon>
        <taxon>Bacillaceae</taxon>
        <taxon>Virgibacillus</taxon>
    </lineage>
</organism>
<name>A0A2A2IAG3_9BACI</name>
<evidence type="ECO:0000313" key="4">
    <source>
        <dbReference type="Proteomes" id="UP000218887"/>
    </source>
</evidence>
<dbReference type="CDD" id="cd16359">
    <property type="entry name" value="VOC_BsCatE_like_C"/>
    <property type="match status" value="1"/>
</dbReference>